<dbReference type="InterPro" id="IPR003730">
    <property type="entry name" value="Cu_polyphenol_OxRdtase"/>
</dbReference>
<dbReference type="GO" id="GO:0017061">
    <property type="term" value="F:S-methyl-5-thioadenosine phosphorylase activity"/>
    <property type="evidence" value="ECO:0007669"/>
    <property type="project" value="UniProtKB-EC"/>
</dbReference>
<dbReference type="PANTHER" id="PTHR30616">
    <property type="entry name" value="UNCHARACTERIZED PROTEIN YFIH"/>
    <property type="match status" value="1"/>
</dbReference>
<dbReference type="GO" id="GO:0016787">
    <property type="term" value="F:hydrolase activity"/>
    <property type="evidence" value="ECO:0007669"/>
    <property type="project" value="UniProtKB-KW"/>
</dbReference>
<evidence type="ECO:0000256" key="4">
    <source>
        <dbReference type="ARBA" id="ARBA00022723"/>
    </source>
</evidence>
<evidence type="ECO:0000256" key="2">
    <source>
        <dbReference type="ARBA" id="ARBA00007353"/>
    </source>
</evidence>
<comment type="catalytic activity">
    <reaction evidence="8">
        <text>adenosine + phosphate = alpha-D-ribose 1-phosphate + adenine</text>
        <dbReference type="Rhea" id="RHEA:27642"/>
        <dbReference type="ChEBI" id="CHEBI:16335"/>
        <dbReference type="ChEBI" id="CHEBI:16708"/>
        <dbReference type="ChEBI" id="CHEBI:43474"/>
        <dbReference type="ChEBI" id="CHEBI:57720"/>
        <dbReference type="EC" id="2.4.2.1"/>
    </reaction>
    <physiologicalReaction direction="left-to-right" evidence="8">
        <dbReference type="Rhea" id="RHEA:27643"/>
    </physiologicalReaction>
</comment>
<dbReference type="GO" id="GO:0005507">
    <property type="term" value="F:copper ion binding"/>
    <property type="evidence" value="ECO:0007669"/>
    <property type="project" value="TreeGrafter"/>
</dbReference>
<dbReference type="STRING" id="339866.GCA_001418255_02082"/>
<protein>
    <recommendedName>
        <fullName evidence="10">Purine nucleoside phosphorylase</fullName>
    </recommendedName>
</protein>
<evidence type="ECO:0000256" key="3">
    <source>
        <dbReference type="ARBA" id="ARBA00022679"/>
    </source>
</evidence>
<reference evidence="12" key="1">
    <citation type="submission" date="2015-08" db="EMBL/GenBank/DDBJ databases">
        <authorList>
            <person name="Varghese N."/>
        </authorList>
    </citation>
    <scope>NUCLEOTIDE SEQUENCE [LARGE SCALE GENOMIC DNA]</scope>
    <source>
        <strain evidence="12">DSM 18181</strain>
    </source>
</reference>
<evidence type="ECO:0000256" key="10">
    <source>
        <dbReference type="RuleBase" id="RU361274"/>
    </source>
</evidence>
<comment type="catalytic activity">
    <reaction evidence="7">
        <text>adenosine + H2O + H(+) = inosine + NH4(+)</text>
        <dbReference type="Rhea" id="RHEA:24408"/>
        <dbReference type="ChEBI" id="CHEBI:15377"/>
        <dbReference type="ChEBI" id="CHEBI:15378"/>
        <dbReference type="ChEBI" id="CHEBI:16335"/>
        <dbReference type="ChEBI" id="CHEBI:17596"/>
        <dbReference type="ChEBI" id="CHEBI:28938"/>
        <dbReference type="EC" id="3.5.4.4"/>
    </reaction>
    <physiologicalReaction direction="left-to-right" evidence="7">
        <dbReference type="Rhea" id="RHEA:24409"/>
    </physiologicalReaction>
</comment>
<comment type="catalytic activity">
    <reaction evidence="1">
        <text>inosine + phosphate = alpha-D-ribose 1-phosphate + hypoxanthine</text>
        <dbReference type="Rhea" id="RHEA:27646"/>
        <dbReference type="ChEBI" id="CHEBI:17368"/>
        <dbReference type="ChEBI" id="CHEBI:17596"/>
        <dbReference type="ChEBI" id="CHEBI:43474"/>
        <dbReference type="ChEBI" id="CHEBI:57720"/>
        <dbReference type="EC" id="2.4.2.1"/>
    </reaction>
    <physiologicalReaction direction="left-to-right" evidence="1">
        <dbReference type="Rhea" id="RHEA:27647"/>
    </physiologicalReaction>
</comment>
<dbReference type="InterPro" id="IPR038371">
    <property type="entry name" value="Cu_polyphenol_OxRdtase_sf"/>
</dbReference>
<gene>
    <name evidence="11" type="ORF">Ga0061069_10743</name>
</gene>
<comment type="similarity">
    <text evidence="2 10">Belongs to the purine nucleoside phosphorylase YfiH/LACC1 family.</text>
</comment>
<dbReference type="Proteomes" id="UP000183649">
    <property type="component" value="Unassembled WGS sequence"/>
</dbReference>
<proteinExistence type="inferred from homology"/>
<organism evidence="11 12">
    <name type="scientific">Thiomonas bhubaneswarensis</name>
    <dbReference type="NCBI Taxonomy" id="339866"/>
    <lineage>
        <taxon>Bacteria</taxon>
        <taxon>Pseudomonadati</taxon>
        <taxon>Pseudomonadota</taxon>
        <taxon>Betaproteobacteria</taxon>
        <taxon>Burkholderiales</taxon>
        <taxon>Thiomonas</taxon>
    </lineage>
</organism>
<evidence type="ECO:0000256" key="8">
    <source>
        <dbReference type="ARBA" id="ARBA00048968"/>
    </source>
</evidence>
<dbReference type="EMBL" id="CYHF01000007">
    <property type="protein sequence ID" value="CUA98303.1"/>
    <property type="molecule type" value="Genomic_DNA"/>
</dbReference>
<keyword evidence="4" id="KW-0479">Metal-binding</keyword>
<comment type="catalytic activity">
    <reaction evidence="9">
        <text>S-methyl-5'-thioadenosine + phosphate = 5-(methylsulfanyl)-alpha-D-ribose 1-phosphate + adenine</text>
        <dbReference type="Rhea" id="RHEA:11852"/>
        <dbReference type="ChEBI" id="CHEBI:16708"/>
        <dbReference type="ChEBI" id="CHEBI:17509"/>
        <dbReference type="ChEBI" id="CHEBI:43474"/>
        <dbReference type="ChEBI" id="CHEBI:58533"/>
        <dbReference type="EC" id="2.4.2.28"/>
    </reaction>
    <physiologicalReaction direction="left-to-right" evidence="9">
        <dbReference type="Rhea" id="RHEA:11853"/>
    </physiologicalReaction>
</comment>
<keyword evidence="3" id="KW-0808">Transferase</keyword>
<name>A0A0K6I5I0_9BURK</name>
<accession>A0A0K6I5I0</accession>
<evidence type="ECO:0000256" key="5">
    <source>
        <dbReference type="ARBA" id="ARBA00022801"/>
    </source>
</evidence>
<dbReference type="SUPFAM" id="SSF64438">
    <property type="entry name" value="CNF1/YfiH-like putative cysteine hydrolases"/>
    <property type="match status" value="1"/>
</dbReference>
<keyword evidence="12" id="KW-1185">Reference proteome</keyword>
<evidence type="ECO:0000256" key="1">
    <source>
        <dbReference type="ARBA" id="ARBA00000553"/>
    </source>
</evidence>
<keyword evidence="6" id="KW-0862">Zinc</keyword>
<dbReference type="AlphaFoldDB" id="A0A0K6I5I0"/>
<evidence type="ECO:0000313" key="11">
    <source>
        <dbReference type="EMBL" id="CUA98303.1"/>
    </source>
</evidence>
<dbReference type="InterPro" id="IPR011324">
    <property type="entry name" value="Cytotoxic_necrot_fac-like_cat"/>
</dbReference>
<keyword evidence="5" id="KW-0378">Hydrolase</keyword>
<evidence type="ECO:0000256" key="7">
    <source>
        <dbReference type="ARBA" id="ARBA00047989"/>
    </source>
</evidence>
<dbReference type="OrthoDB" id="4279at2"/>
<evidence type="ECO:0000256" key="9">
    <source>
        <dbReference type="ARBA" id="ARBA00049893"/>
    </source>
</evidence>
<dbReference type="CDD" id="cd16833">
    <property type="entry name" value="YfiH"/>
    <property type="match status" value="1"/>
</dbReference>
<dbReference type="RefSeq" id="WP_055450957.1">
    <property type="nucleotide sequence ID" value="NZ_CYHF01000007.1"/>
</dbReference>
<sequence>MTQTPILADFIPEALSPVGASDPAFVQAPWVQVEWPGNPRVRAVFTSRMGGLSRGDYGGGEAAPDRGMNLGSHVADAPSTVAENRRLLREALGGAEPLYLQQVHGVAVADLDLENGQVAQPVADAACTTRPRIAATVLVADCLPVLFAAPQGRAVAAAHAGWRGLAGGVLEAALASVCVGAGCDVAEVQVALGPAIGPEAFEVGDEVREAFVSRHPQAAVAFRAGAPGKWWADLWQLARIRLHAAGVRADHVAGGGLCTFGLAQRFYSYRREPVTGRQAGCIWID</sequence>
<dbReference type="Gene3D" id="3.60.140.10">
    <property type="entry name" value="CNF1/YfiH-like putative cysteine hydrolases"/>
    <property type="match status" value="1"/>
</dbReference>
<dbReference type="PANTHER" id="PTHR30616:SF2">
    <property type="entry name" value="PURINE NUCLEOSIDE PHOSPHORYLASE LACC1"/>
    <property type="match status" value="1"/>
</dbReference>
<evidence type="ECO:0000256" key="6">
    <source>
        <dbReference type="ARBA" id="ARBA00022833"/>
    </source>
</evidence>
<dbReference type="Pfam" id="PF02578">
    <property type="entry name" value="Cu-oxidase_4"/>
    <property type="match status" value="1"/>
</dbReference>
<evidence type="ECO:0000313" key="12">
    <source>
        <dbReference type="Proteomes" id="UP000183649"/>
    </source>
</evidence>
<dbReference type="NCBIfam" id="TIGR00726">
    <property type="entry name" value="peptidoglycan editing factor PgeF"/>
    <property type="match status" value="1"/>
</dbReference>